<feature type="region of interest" description="Disordered" evidence="6">
    <location>
        <begin position="219"/>
        <end position="239"/>
    </location>
</feature>
<dbReference type="Gene3D" id="3.50.50.60">
    <property type="entry name" value="FAD/NAD(P)-binding domain"/>
    <property type="match status" value="1"/>
</dbReference>
<accession>A0A2S7U4H0</accession>
<dbReference type="GO" id="GO:0046872">
    <property type="term" value="F:metal ion binding"/>
    <property type="evidence" value="ECO:0007669"/>
    <property type="project" value="UniProtKB-KW"/>
</dbReference>
<keyword evidence="9" id="KW-0456">Lyase</keyword>
<evidence type="ECO:0000256" key="1">
    <source>
        <dbReference type="ARBA" id="ARBA00022485"/>
    </source>
</evidence>
<feature type="signal peptide" evidence="7">
    <location>
        <begin position="1"/>
        <end position="25"/>
    </location>
</feature>
<feature type="domain" description="Golvesin/Xly CBD-like" evidence="8">
    <location>
        <begin position="556"/>
        <end position="683"/>
    </location>
</feature>
<dbReference type="InterPro" id="IPR039650">
    <property type="entry name" value="HdrA-like"/>
</dbReference>
<dbReference type="Pfam" id="PF12831">
    <property type="entry name" value="FAD_oxidored"/>
    <property type="match status" value="1"/>
</dbReference>
<evidence type="ECO:0000259" key="8">
    <source>
        <dbReference type="Pfam" id="PF25275"/>
    </source>
</evidence>
<dbReference type="EMBL" id="MQWA01000001">
    <property type="protein sequence ID" value="PQJ29073.1"/>
    <property type="molecule type" value="Genomic_DNA"/>
</dbReference>
<keyword evidence="4" id="KW-0408">Iron</keyword>
<evidence type="ECO:0000313" key="9">
    <source>
        <dbReference type="EMBL" id="PQJ29073.1"/>
    </source>
</evidence>
<keyword evidence="5" id="KW-0411">Iron-sulfur</keyword>
<name>A0A2S7U4H0_9BACT</name>
<evidence type="ECO:0000256" key="6">
    <source>
        <dbReference type="SAM" id="MobiDB-lite"/>
    </source>
</evidence>
<dbReference type="PANTHER" id="PTHR43498:SF1">
    <property type="entry name" value="COB--COM HETERODISULFIDE REDUCTASE IRON-SULFUR SUBUNIT A"/>
    <property type="match status" value="1"/>
</dbReference>
<dbReference type="AlphaFoldDB" id="A0A2S7U4H0"/>
<keyword evidence="3" id="KW-0560">Oxidoreductase</keyword>
<dbReference type="SUPFAM" id="SSF51905">
    <property type="entry name" value="FAD/NAD(P)-binding domain"/>
    <property type="match status" value="1"/>
</dbReference>
<keyword evidence="1" id="KW-0004">4Fe-4S</keyword>
<dbReference type="PANTHER" id="PTHR43498">
    <property type="entry name" value="FERREDOXIN:COB-COM HETERODISULFIDE REDUCTASE SUBUNIT A"/>
    <property type="match status" value="1"/>
</dbReference>
<dbReference type="InterPro" id="IPR033803">
    <property type="entry name" value="CBD-like_Golvesin-Xly"/>
</dbReference>
<dbReference type="InterPro" id="IPR036188">
    <property type="entry name" value="FAD/NAD-bd_sf"/>
</dbReference>
<sequence>MNFKMINSLATAAVLLLSGGFSAHAQTSADVIVYGSTPGGFCAAIAAAREGASVILLEPTAHVGGMNTGGLSFSDSNQMYRDKLMGLFHEWHLGIQQDYTGRGVSLPYDVNVKNQTNWSYEPHVASRVTNAMLAEAGVTVLTGRYLQSVNKSGVRITSVVTSNGTYTGRVFIDGSYEGDLMAAAGVSWTIGREGKADFGESLAGKRYPKSTMNISGLDAGGDPLPLTTGTDAGPTDDGDDNIMTYSYRLSMTTNAENKVAMPAPTNYDPARFEVMRRYVQTHGAGSVGFDLYSVPGSKRDGNNSIAKQFSLGFVGGAKGWATADEAGRAAIFEGHKQYTLEFYHFLTTDSVFTQAQRDNYAQWGLCADEFTTTGNFPPQLYVRESRRMQGMYVVTENDIIANPAKTDPIMISSFPIDSHDCQRIAYPGGGVRNEGTIYPVKPAGNSRGYPYHVPYRAILPVPAECDNLLVPVALSCTHVAISSLRIEATWMLLGQSAGIAAALAADKDVTVQDLPYANLKTRLLAQGQELDLPEGFGPVEPPEPLDPNTSVLVDDPAAELVGTWGSSTNYSDYVGDGYRFAGAADTANDGSDTATFRFTAPQDGFYRVYMAYSPHETRATNVPLTVTSGTHVTEISVDQTVALPSGGNMREVGIARLIAGQETVVTISTVGTTGFVIVDALQFSLIKFAVKEVNHAADTNTLTLTWDSSPGESYRVAYSLDMTDWTNTLDSGISADTGDTTTRAFNLASAGIDTDPRVFYRVEME</sequence>
<feature type="chain" id="PRO_5015684209" evidence="7">
    <location>
        <begin position="26"/>
        <end position="765"/>
    </location>
</feature>
<evidence type="ECO:0000256" key="2">
    <source>
        <dbReference type="ARBA" id="ARBA00022723"/>
    </source>
</evidence>
<dbReference type="GO" id="GO:0016829">
    <property type="term" value="F:lyase activity"/>
    <property type="evidence" value="ECO:0007669"/>
    <property type="project" value="UniProtKB-KW"/>
</dbReference>
<gene>
    <name evidence="9" type="ORF">BSZ32_11610</name>
</gene>
<evidence type="ECO:0000313" key="10">
    <source>
        <dbReference type="Proteomes" id="UP000239907"/>
    </source>
</evidence>
<organism evidence="9 10">
    <name type="scientific">Rubritalea profundi</name>
    <dbReference type="NCBI Taxonomy" id="1658618"/>
    <lineage>
        <taxon>Bacteria</taxon>
        <taxon>Pseudomonadati</taxon>
        <taxon>Verrucomicrobiota</taxon>
        <taxon>Verrucomicrobiia</taxon>
        <taxon>Verrucomicrobiales</taxon>
        <taxon>Rubritaleaceae</taxon>
        <taxon>Rubritalea</taxon>
    </lineage>
</organism>
<dbReference type="Gene3D" id="2.60.120.260">
    <property type="entry name" value="Galactose-binding domain-like"/>
    <property type="match status" value="1"/>
</dbReference>
<proteinExistence type="predicted"/>
<dbReference type="Pfam" id="PF25275">
    <property type="entry name" value="Golvesin_C"/>
    <property type="match status" value="1"/>
</dbReference>
<comment type="caution">
    <text evidence="9">The sequence shown here is derived from an EMBL/GenBank/DDBJ whole genome shotgun (WGS) entry which is preliminary data.</text>
</comment>
<protein>
    <submittedName>
        <fullName evidence="9">Xanthan lyase</fullName>
    </submittedName>
</protein>
<keyword evidence="7" id="KW-0732">Signal</keyword>
<evidence type="ECO:0000256" key="5">
    <source>
        <dbReference type="ARBA" id="ARBA00023014"/>
    </source>
</evidence>
<evidence type="ECO:0000256" key="4">
    <source>
        <dbReference type="ARBA" id="ARBA00023004"/>
    </source>
</evidence>
<dbReference type="GO" id="GO:0016491">
    <property type="term" value="F:oxidoreductase activity"/>
    <property type="evidence" value="ECO:0007669"/>
    <property type="project" value="UniProtKB-KW"/>
</dbReference>
<evidence type="ECO:0000256" key="3">
    <source>
        <dbReference type="ARBA" id="ARBA00023002"/>
    </source>
</evidence>
<keyword evidence="10" id="KW-1185">Reference proteome</keyword>
<dbReference type="GO" id="GO:0051539">
    <property type="term" value="F:4 iron, 4 sulfur cluster binding"/>
    <property type="evidence" value="ECO:0007669"/>
    <property type="project" value="UniProtKB-KW"/>
</dbReference>
<reference evidence="9 10" key="1">
    <citation type="submission" date="2016-12" db="EMBL/GenBank/DDBJ databases">
        <title>Study of bacterial adaptation to deep sea.</title>
        <authorList>
            <person name="Song J."/>
            <person name="Yoshizawa S."/>
            <person name="Kogure K."/>
        </authorList>
    </citation>
    <scope>NUCLEOTIDE SEQUENCE [LARGE SCALE GENOMIC DNA]</scope>
    <source>
        <strain evidence="9 10">SAORIC-165</strain>
    </source>
</reference>
<dbReference type="Proteomes" id="UP000239907">
    <property type="component" value="Unassembled WGS sequence"/>
</dbReference>
<dbReference type="RefSeq" id="WP_206018827.1">
    <property type="nucleotide sequence ID" value="NZ_MQWA01000001.1"/>
</dbReference>
<evidence type="ECO:0000256" key="7">
    <source>
        <dbReference type="SAM" id="SignalP"/>
    </source>
</evidence>
<keyword evidence="2" id="KW-0479">Metal-binding</keyword>
<feature type="compositionally biased region" description="Low complexity" evidence="6">
    <location>
        <begin position="223"/>
        <end position="233"/>
    </location>
</feature>